<sequence length="62" mass="6635">MSKSTGSVNSRLLMRLLSGNIERIQESGARRQNGSYSTSVGSKSPQHLHAVGLAKGEIYSDS</sequence>
<dbReference type="Proteomes" id="UP000667802">
    <property type="component" value="Unassembled WGS sequence"/>
</dbReference>
<reference evidence="3" key="1">
    <citation type="journal article" date="2021" name="Science">
        <title>Hunting the eagle killer: A cyanobacterial neurotoxin causes vacuolar myelinopathy.</title>
        <authorList>
            <person name="Breinlinger S."/>
            <person name="Phillips T.J."/>
            <person name="Haram B.N."/>
            <person name="Mares J."/>
            <person name="Martinez Yerena J.A."/>
            <person name="Hrouzek P."/>
            <person name="Sobotka R."/>
            <person name="Henderson W.M."/>
            <person name="Schmieder P."/>
            <person name="Williams S.M."/>
            <person name="Lauderdale J.D."/>
            <person name="Wilde H.D."/>
            <person name="Gerrin W."/>
            <person name="Kust A."/>
            <person name="Washington J.W."/>
            <person name="Wagner C."/>
            <person name="Geier B."/>
            <person name="Liebeke M."/>
            <person name="Enke H."/>
            <person name="Niedermeyer T.H.J."/>
            <person name="Wilde S.B."/>
        </authorList>
    </citation>
    <scope>NUCLEOTIDE SEQUENCE [LARGE SCALE GENOMIC DNA]</scope>
    <source>
        <strain evidence="3">Thurmond2011</strain>
    </source>
</reference>
<keyword evidence="3" id="KW-1185">Reference proteome</keyword>
<gene>
    <name evidence="2" type="ORF">G7B40_021235</name>
</gene>
<dbReference type="AlphaFoldDB" id="A0AAP5I923"/>
<evidence type="ECO:0000313" key="2">
    <source>
        <dbReference type="EMBL" id="MDR9897070.1"/>
    </source>
</evidence>
<accession>A0AAP5I923</accession>
<feature type="compositionally biased region" description="Polar residues" evidence="1">
    <location>
        <begin position="30"/>
        <end position="45"/>
    </location>
</feature>
<organism evidence="2 3">
    <name type="scientific">Aetokthonos hydrillicola Thurmond2011</name>
    <dbReference type="NCBI Taxonomy" id="2712845"/>
    <lineage>
        <taxon>Bacteria</taxon>
        <taxon>Bacillati</taxon>
        <taxon>Cyanobacteriota</taxon>
        <taxon>Cyanophyceae</taxon>
        <taxon>Nostocales</taxon>
        <taxon>Hapalosiphonaceae</taxon>
        <taxon>Aetokthonos</taxon>
    </lineage>
</organism>
<protein>
    <submittedName>
        <fullName evidence="2">Uncharacterized protein</fullName>
    </submittedName>
</protein>
<evidence type="ECO:0000313" key="3">
    <source>
        <dbReference type="Proteomes" id="UP000667802"/>
    </source>
</evidence>
<feature type="region of interest" description="Disordered" evidence="1">
    <location>
        <begin position="25"/>
        <end position="48"/>
    </location>
</feature>
<proteinExistence type="predicted"/>
<name>A0AAP5I923_9CYAN</name>
<evidence type="ECO:0000256" key="1">
    <source>
        <dbReference type="SAM" id="MobiDB-lite"/>
    </source>
</evidence>
<dbReference type="EMBL" id="JAALHA020000010">
    <property type="protein sequence ID" value="MDR9897070.1"/>
    <property type="molecule type" value="Genomic_DNA"/>
</dbReference>
<comment type="caution">
    <text evidence="2">The sequence shown here is derived from an EMBL/GenBank/DDBJ whole genome shotgun (WGS) entry which is preliminary data.</text>
</comment>